<evidence type="ECO:0000256" key="2">
    <source>
        <dbReference type="ARBA" id="ARBA00009810"/>
    </source>
</evidence>
<keyword evidence="11" id="KW-1185">Reference proteome</keyword>
<feature type="chain" id="PRO_5045380658" evidence="7">
    <location>
        <begin position="38"/>
        <end position="1031"/>
    </location>
</feature>
<evidence type="ECO:0000256" key="5">
    <source>
        <dbReference type="RuleBase" id="RU003357"/>
    </source>
</evidence>
<keyword evidence="4" id="KW-0998">Cell outer membrane</keyword>
<evidence type="ECO:0000313" key="11">
    <source>
        <dbReference type="Proteomes" id="UP001606305"/>
    </source>
</evidence>
<dbReference type="Pfam" id="PF07715">
    <property type="entry name" value="Plug"/>
    <property type="match status" value="1"/>
</dbReference>
<feature type="domain" description="TonB-dependent receptor-like beta-barrel" evidence="8">
    <location>
        <begin position="489"/>
        <end position="998"/>
    </location>
</feature>
<gene>
    <name evidence="10" type="ORF">ACG00X_05320</name>
</gene>
<sequence>MKHPHSSQVRRQAATPRVRPVALASALALLSGAAAHAQQASAPAEEKQKLESVVITGIRQSLDSAVNIKRESRGLVDGIVAEDIGKFPDSNLAESMQRIAGVSIDRSASGEGSRVTVRGVGPDFNMVLLNGRQMPTAMIGWEGAGANGSRAFDFANLSSDSISALEVYKTARAESPTGGIGATINVKTARPLDVRERIAAIGVKANYDASVGRLPGPLQGDKTTPEISGIYSDTFGNRTLGIAISGSYSKRDSGSNKAYTQNGWGTNDAGVKNASPSSNIINMPTGLYATSRDLRYSLTGMERERINGQATLQFAPTKDLKFTVDYTMATNTLHSKNAEMSSWFNNSFSDIYDTSTPPKLIGSLKGTPTATYNSPATTFTKGGVAAPIVQTAIWDGSHDLAINTGQYAQKSKLNSVGFNSDWKVSDALRIELDAHHSTAKTSPDSPFGTYNAMDLAMFNQGNATVYYDKKFPILSLPGQVFDDTKMNVTGTQFRNNLSDQTIDQGQARGTYRFDADNKLLAGLGFTKTKNRSASYNNQNNDWGGVAPTLGQFAGINTGTYSLGGFFNRIPGHDDPRLFQSFYMADFNSLRDRAIKVKMANTPGMTQAQAEAYFAAASDYTKGDDWRATEKSTSLYGQWDHAFDTAMPMNISVGLRYESTKVEASSQVVDRTGTTSWKSQNEIDLTSGSTTFGTKSGKYSYWLPSIDWDADLAPNIKVRASYGENIGRPGWNQMQGGLSLNSPANPSSGGTGSTGDPALKPLKSKNFDLSAEYYYAKSSYAAIGAFYKKVNNFVTTSTFDTTLPGILNPASGTYYNAALAACGGNTQPLCIRNYIFKTYGGQPGVTVSGPLTDAEIKGVITGAVPGATAVPFKVTTFTNGPGDTIKGLELNFQHMFGSSGFGMSGNFTKVKTGLKFDNQRTDQQAALLGVSDSANLVGFFENDVWSVRAAYNWRGEFLAAIGDGNGNNPVYTEPYGQVDASIGYKLGKNLTFQLDLLNLNDGYIRQHGRTDEMLVSAIQTGRRYLIGARYRF</sequence>
<dbReference type="EMBL" id="JBIGIA010000003">
    <property type="protein sequence ID" value="MFG6456244.1"/>
    <property type="molecule type" value="Genomic_DNA"/>
</dbReference>
<comment type="subcellular location">
    <subcellularLocation>
        <location evidence="1 5">Cell outer membrane</location>
    </subcellularLocation>
</comment>
<name>A0ABW7G2T3_9BURK</name>
<evidence type="ECO:0000313" key="10">
    <source>
        <dbReference type="EMBL" id="MFG6456244.1"/>
    </source>
</evidence>
<comment type="caution">
    <text evidence="10">The sequence shown here is derived from an EMBL/GenBank/DDBJ whole genome shotgun (WGS) entry which is preliminary data.</text>
</comment>
<dbReference type="PANTHER" id="PTHR40980:SF3">
    <property type="entry name" value="TONB-DEPENDENT RECEPTOR-LIKE BETA-BARREL DOMAIN-CONTAINING PROTEIN"/>
    <property type="match status" value="1"/>
</dbReference>
<evidence type="ECO:0000259" key="8">
    <source>
        <dbReference type="Pfam" id="PF00593"/>
    </source>
</evidence>
<dbReference type="PANTHER" id="PTHR40980">
    <property type="entry name" value="PLUG DOMAIN-CONTAINING PROTEIN"/>
    <property type="match status" value="1"/>
</dbReference>
<dbReference type="Proteomes" id="UP001606305">
    <property type="component" value="Unassembled WGS sequence"/>
</dbReference>
<evidence type="ECO:0000256" key="7">
    <source>
        <dbReference type="SAM" id="SignalP"/>
    </source>
</evidence>
<dbReference type="InterPro" id="IPR010104">
    <property type="entry name" value="TonB_rcpt_bac"/>
</dbReference>
<proteinExistence type="inferred from homology"/>
<evidence type="ECO:0000259" key="9">
    <source>
        <dbReference type="Pfam" id="PF07715"/>
    </source>
</evidence>
<keyword evidence="10" id="KW-0675">Receptor</keyword>
<protein>
    <submittedName>
        <fullName evidence="10">TonB-dependent receptor</fullName>
    </submittedName>
</protein>
<keyword evidence="7" id="KW-0732">Signal</keyword>
<dbReference type="InterPro" id="IPR000531">
    <property type="entry name" value="Beta-barrel_TonB"/>
</dbReference>
<dbReference type="Gene3D" id="2.40.170.20">
    <property type="entry name" value="TonB-dependent receptor, beta-barrel domain"/>
    <property type="match status" value="1"/>
</dbReference>
<evidence type="ECO:0000256" key="4">
    <source>
        <dbReference type="ARBA" id="ARBA00023237"/>
    </source>
</evidence>
<dbReference type="Gene3D" id="2.170.130.10">
    <property type="entry name" value="TonB-dependent receptor, plug domain"/>
    <property type="match status" value="1"/>
</dbReference>
<organism evidence="10 11">
    <name type="scientific">Pelomonas nitida</name>
    <dbReference type="NCBI Taxonomy" id="3299027"/>
    <lineage>
        <taxon>Bacteria</taxon>
        <taxon>Pseudomonadati</taxon>
        <taxon>Pseudomonadota</taxon>
        <taxon>Betaproteobacteria</taxon>
        <taxon>Burkholderiales</taxon>
        <taxon>Sphaerotilaceae</taxon>
        <taxon>Roseateles</taxon>
    </lineage>
</organism>
<dbReference type="InterPro" id="IPR012910">
    <property type="entry name" value="Plug_dom"/>
</dbReference>
<dbReference type="InterPro" id="IPR037066">
    <property type="entry name" value="Plug_dom_sf"/>
</dbReference>
<dbReference type="Pfam" id="PF00593">
    <property type="entry name" value="TonB_dep_Rec_b-barrel"/>
    <property type="match status" value="1"/>
</dbReference>
<comment type="similarity">
    <text evidence="2 5">Belongs to the TonB-dependent receptor family.</text>
</comment>
<evidence type="ECO:0000256" key="1">
    <source>
        <dbReference type="ARBA" id="ARBA00004442"/>
    </source>
</evidence>
<feature type="compositionally biased region" description="Polar residues" evidence="6">
    <location>
        <begin position="732"/>
        <end position="745"/>
    </location>
</feature>
<dbReference type="RefSeq" id="WP_394486964.1">
    <property type="nucleotide sequence ID" value="NZ_JBIGIA010000003.1"/>
</dbReference>
<dbReference type="InterPro" id="IPR036942">
    <property type="entry name" value="Beta-barrel_TonB_sf"/>
</dbReference>
<keyword evidence="5" id="KW-0798">TonB box</keyword>
<dbReference type="SUPFAM" id="SSF56935">
    <property type="entry name" value="Porins"/>
    <property type="match status" value="1"/>
</dbReference>
<feature type="domain" description="TonB-dependent receptor plug" evidence="9">
    <location>
        <begin position="70"/>
        <end position="182"/>
    </location>
</feature>
<evidence type="ECO:0000256" key="3">
    <source>
        <dbReference type="ARBA" id="ARBA00023136"/>
    </source>
</evidence>
<reference evidence="10 11" key="1">
    <citation type="submission" date="2024-09" db="EMBL/GenBank/DDBJ databases">
        <title>Novel species of the genus Pelomonas and Roseateles isolated from streams.</title>
        <authorList>
            <person name="Lu H."/>
        </authorList>
    </citation>
    <scope>NUCLEOTIDE SEQUENCE [LARGE SCALE GENOMIC DNA]</scope>
    <source>
        <strain evidence="10 11">BYS96W</strain>
    </source>
</reference>
<accession>A0ABW7G2T3</accession>
<dbReference type="NCBIfam" id="TIGR01782">
    <property type="entry name" value="TonB-Xanth-Caul"/>
    <property type="match status" value="1"/>
</dbReference>
<evidence type="ECO:0000256" key="6">
    <source>
        <dbReference type="SAM" id="MobiDB-lite"/>
    </source>
</evidence>
<feature type="region of interest" description="Disordered" evidence="6">
    <location>
        <begin position="732"/>
        <end position="758"/>
    </location>
</feature>
<keyword evidence="3 5" id="KW-0472">Membrane</keyword>
<feature type="signal peptide" evidence="7">
    <location>
        <begin position="1"/>
        <end position="37"/>
    </location>
</feature>